<reference evidence="3 4" key="1">
    <citation type="submission" date="2019-08" db="EMBL/GenBank/DDBJ databases">
        <title>Complete genome sequence of Candidatus Uab amorphum.</title>
        <authorList>
            <person name="Shiratori T."/>
            <person name="Suzuki S."/>
            <person name="Kakizawa Y."/>
            <person name="Ishida K."/>
        </authorList>
    </citation>
    <scope>NUCLEOTIDE SEQUENCE [LARGE SCALE GENOMIC DNA]</scope>
    <source>
        <strain evidence="3 4">SRT547</strain>
    </source>
</reference>
<dbReference type="NCBIfam" id="TIGR02605">
    <property type="entry name" value="CxxC_CxxC_SSSS"/>
    <property type="match status" value="1"/>
</dbReference>
<sequence>MPTYSYECQSCQHVFDAFQYMSEDPLKDCPECKKEGSLKRLIGPGAGFIFKGEGFYITDYRSKSYKEKAKSESQSSSTSSDTKTSKTST</sequence>
<feature type="region of interest" description="Disordered" evidence="1">
    <location>
        <begin position="66"/>
        <end position="89"/>
    </location>
</feature>
<dbReference type="AlphaFoldDB" id="A0A5S9F0V2"/>
<dbReference type="OrthoDB" id="9813321at2"/>
<dbReference type="InterPro" id="IPR013429">
    <property type="entry name" value="Regulatory_FmdB_Zinc_ribbon"/>
</dbReference>
<dbReference type="PANTHER" id="PTHR34404">
    <property type="entry name" value="REGULATORY PROTEIN, FMDB FAMILY"/>
    <property type="match status" value="1"/>
</dbReference>
<dbReference type="KEGG" id="uam:UABAM_00310"/>
<accession>A0A5S9F0V2</accession>
<evidence type="ECO:0000313" key="3">
    <source>
        <dbReference type="EMBL" id="BBM81967.1"/>
    </source>
</evidence>
<dbReference type="EMBL" id="AP019860">
    <property type="protein sequence ID" value="BBM81967.1"/>
    <property type="molecule type" value="Genomic_DNA"/>
</dbReference>
<organism evidence="3 4">
    <name type="scientific">Uabimicrobium amorphum</name>
    <dbReference type="NCBI Taxonomy" id="2596890"/>
    <lineage>
        <taxon>Bacteria</taxon>
        <taxon>Pseudomonadati</taxon>
        <taxon>Planctomycetota</taxon>
        <taxon>Candidatus Uabimicrobiia</taxon>
        <taxon>Candidatus Uabimicrobiales</taxon>
        <taxon>Candidatus Uabimicrobiaceae</taxon>
        <taxon>Candidatus Uabimicrobium</taxon>
    </lineage>
</organism>
<dbReference type="SMART" id="SM00834">
    <property type="entry name" value="CxxC_CXXC_SSSS"/>
    <property type="match status" value="1"/>
</dbReference>
<evidence type="ECO:0000256" key="1">
    <source>
        <dbReference type="SAM" id="MobiDB-lite"/>
    </source>
</evidence>
<protein>
    <recommendedName>
        <fullName evidence="2">Putative regulatory protein FmdB zinc ribbon domain-containing protein</fullName>
    </recommendedName>
</protein>
<proteinExistence type="predicted"/>
<name>A0A5S9F0V2_UABAM</name>
<dbReference type="PANTHER" id="PTHR34404:SF2">
    <property type="entry name" value="CONSERVED SERINE RICH PROTEIN"/>
    <property type="match status" value="1"/>
</dbReference>
<evidence type="ECO:0000313" key="4">
    <source>
        <dbReference type="Proteomes" id="UP000326354"/>
    </source>
</evidence>
<keyword evidence="4" id="KW-1185">Reference proteome</keyword>
<gene>
    <name evidence="3" type="ORF">UABAM_00310</name>
</gene>
<dbReference type="Proteomes" id="UP000326354">
    <property type="component" value="Chromosome"/>
</dbReference>
<feature type="compositionally biased region" description="Low complexity" evidence="1">
    <location>
        <begin position="72"/>
        <end position="89"/>
    </location>
</feature>
<dbReference type="Pfam" id="PF09723">
    <property type="entry name" value="Zn_ribbon_8"/>
    <property type="match status" value="1"/>
</dbReference>
<feature type="domain" description="Putative regulatory protein FmdB zinc ribbon" evidence="2">
    <location>
        <begin position="1"/>
        <end position="43"/>
    </location>
</feature>
<evidence type="ECO:0000259" key="2">
    <source>
        <dbReference type="SMART" id="SM00834"/>
    </source>
</evidence>
<dbReference type="RefSeq" id="WP_151966227.1">
    <property type="nucleotide sequence ID" value="NZ_AP019860.1"/>
</dbReference>